<keyword evidence="1" id="KW-0472">Membrane</keyword>
<keyword evidence="1" id="KW-0812">Transmembrane</keyword>
<evidence type="ECO:0000313" key="2">
    <source>
        <dbReference type="EMBL" id="OIQ83209.1"/>
    </source>
</evidence>
<proteinExistence type="predicted"/>
<dbReference type="AlphaFoldDB" id="A0A1J5QI42"/>
<comment type="caution">
    <text evidence="2">The sequence shown here is derived from an EMBL/GenBank/DDBJ whole genome shotgun (WGS) entry which is preliminary data.</text>
</comment>
<accession>A0A1J5QI42</accession>
<evidence type="ECO:0000256" key="1">
    <source>
        <dbReference type="SAM" id="Phobius"/>
    </source>
</evidence>
<dbReference type="EMBL" id="MLJW01000724">
    <property type="protein sequence ID" value="OIQ83209.1"/>
    <property type="molecule type" value="Genomic_DNA"/>
</dbReference>
<keyword evidence="1" id="KW-1133">Transmembrane helix</keyword>
<sequence>MSTMTRQKQIEREHWTGPVRRYDILKEGTIAVVVVALLVIVLAAIFSSPDDPALTLKGWAKAAPDDMYAVTVSELAGTSGSATYGPPYNTGGDGQALGPITPQKWMGVRQPVDPTNDFVVKPLESQQQPADVASALAQWTSASADQQGKWATAYDTALNDPNGANGDATKVPTGDYGPVPTMATGLVNMAASGALDGILAAPGQFYNTNATKQILFLGDGSYLDDAATKAHLQGNEWGMMNETGNFPGQEWLQPFSFWYQLPIFNSSATSGFAATLTANADIYIFLLIGIMMLVLILLPFIPGLRSIPRWIPLHKLVWRDYYNRKRTTA</sequence>
<feature type="transmembrane region" description="Helical" evidence="1">
    <location>
        <begin position="28"/>
        <end position="46"/>
    </location>
</feature>
<name>A0A1J5QI42_9ZZZZ</name>
<protein>
    <submittedName>
        <fullName evidence="2">Uncharacterized protein</fullName>
    </submittedName>
</protein>
<reference evidence="2" key="1">
    <citation type="submission" date="2016-10" db="EMBL/GenBank/DDBJ databases">
        <title>Sequence of Gallionella enrichment culture.</title>
        <authorList>
            <person name="Poehlein A."/>
            <person name="Muehling M."/>
            <person name="Daniel R."/>
        </authorList>
    </citation>
    <scope>NUCLEOTIDE SEQUENCE</scope>
</reference>
<organism evidence="2">
    <name type="scientific">mine drainage metagenome</name>
    <dbReference type="NCBI Taxonomy" id="410659"/>
    <lineage>
        <taxon>unclassified sequences</taxon>
        <taxon>metagenomes</taxon>
        <taxon>ecological metagenomes</taxon>
    </lineage>
</organism>
<gene>
    <name evidence="2" type="ORF">GALL_349910</name>
</gene>
<feature type="transmembrane region" description="Helical" evidence="1">
    <location>
        <begin position="282"/>
        <end position="301"/>
    </location>
</feature>